<feature type="region of interest" description="Disordered" evidence="1">
    <location>
        <begin position="47"/>
        <end position="66"/>
    </location>
</feature>
<dbReference type="InParanoid" id="F4R5L0"/>
<accession>F4R5L0</accession>
<proteinExistence type="predicted"/>
<dbReference type="EMBL" id="GL883091">
    <property type="protein sequence ID" value="EGG12241.1"/>
    <property type="molecule type" value="Genomic_DNA"/>
</dbReference>
<feature type="region of interest" description="Disordered" evidence="1">
    <location>
        <begin position="107"/>
        <end position="174"/>
    </location>
</feature>
<dbReference type="Proteomes" id="UP000001072">
    <property type="component" value="Unassembled WGS sequence"/>
</dbReference>
<protein>
    <submittedName>
        <fullName evidence="2">Uncharacterized protein</fullName>
    </submittedName>
</protein>
<evidence type="ECO:0000313" key="3">
    <source>
        <dbReference type="Proteomes" id="UP000001072"/>
    </source>
</evidence>
<dbReference type="VEuPathDB" id="FungiDB:MELLADRAFT_101983"/>
<dbReference type="HOGENOM" id="CLU_871771_0_0_1"/>
<dbReference type="RefSeq" id="XP_007404616.1">
    <property type="nucleotide sequence ID" value="XM_007404554.1"/>
</dbReference>
<gene>
    <name evidence="2" type="ORF">MELLADRAFT_101983</name>
</gene>
<evidence type="ECO:0000313" key="2">
    <source>
        <dbReference type="EMBL" id="EGG12241.1"/>
    </source>
</evidence>
<dbReference type="OrthoDB" id="10479522at2759"/>
<evidence type="ECO:0000256" key="1">
    <source>
        <dbReference type="SAM" id="MobiDB-lite"/>
    </source>
</evidence>
<feature type="compositionally biased region" description="Polar residues" evidence="1">
    <location>
        <begin position="54"/>
        <end position="64"/>
    </location>
</feature>
<dbReference type="GeneID" id="18921534"/>
<feature type="region of interest" description="Disordered" evidence="1">
    <location>
        <begin position="73"/>
        <end position="92"/>
    </location>
</feature>
<organism evidence="3">
    <name type="scientific">Melampsora larici-populina (strain 98AG31 / pathotype 3-4-7)</name>
    <name type="common">Poplar leaf rust fungus</name>
    <dbReference type="NCBI Taxonomy" id="747676"/>
    <lineage>
        <taxon>Eukaryota</taxon>
        <taxon>Fungi</taxon>
        <taxon>Dikarya</taxon>
        <taxon>Basidiomycota</taxon>
        <taxon>Pucciniomycotina</taxon>
        <taxon>Pucciniomycetes</taxon>
        <taxon>Pucciniales</taxon>
        <taxon>Melampsoraceae</taxon>
        <taxon>Melampsora</taxon>
    </lineage>
</organism>
<keyword evidence="3" id="KW-1185">Reference proteome</keyword>
<name>F4R5L0_MELLP</name>
<sequence length="319" mass="35929">MIEFVKQWDLKPPCPRANIGELLGVVTAFGWFSFRVVNQRYWNKRSIDHHRRQSSQSVEKSQGLSHAKSHLGLHAGTSTSRHAQAADRIKRNQVNLKKLLESAARRREQESHWHSGSYWHPSASPSYTRHYPSPTPHRPSYYRTSSPEPTSSSTPCSFSPDVAPTSLPTSQHNLEVSSSTLSDLISSDFSTHISSNCSYPASQSIESSGTRLPITPLHTTSISKSEPMTSCAITTDPVLHTLSTESPVRNKSEEWTYKNHRGQERIMISTSVNWYHKPCNRCMKDSVHMSQNIGSVTLNGVCLKIDIEERVWCHMSTSE</sequence>
<dbReference type="KEGG" id="mlr:MELLADRAFT_101983"/>
<reference evidence="3" key="1">
    <citation type="journal article" date="2011" name="Proc. Natl. Acad. Sci. U.S.A.">
        <title>Obligate biotrophy features unraveled by the genomic analysis of rust fungi.</title>
        <authorList>
            <person name="Duplessis S."/>
            <person name="Cuomo C.A."/>
            <person name="Lin Y.-C."/>
            <person name="Aerts A."/>
            <person name="Tisserant E."/>
            <person name="Veneault-Fourrey C."/>
            <person name="Joly D.L."/>
            <person name="Hacquard S."/>
            <person name="Amselem J."/>
            <person name="Cantarel B.L."/>
            <person name="Chiu R."/>
            <person name="Coutinho P.M."/>
            <person name="Feau N."/>
            <person name="Field M."/>
            <person name="Frey P."/>
            <person name="Gelhaye E."/>
            <person name="Goldberg J."/>
            <person name="Grabherr M.G."/>
            <person name="Kodira C.D."/>
            <person name="Kohler A."/>
            <person name="Kuees U."/>
            <person name="Lindquist E.A."/>
            <person name="Lucas S.M."/>
            <person name="Mago R."/>
            <person name="Mauceli E."/>
            <person name="Morin E."/>
            <person name="Murat C."/>
            <person name="Pangilinan J.L."/>
            <person name="Park R."/>
            <person name="Pearson M."/>
            <person name="Quesneville H."/>
            <person name="Rouhier N."/>
            <person name="Sakthikumar S."/>
            <person name="Salamov A.A."/>
            <person name="Schmutz J."/>
            <person name="Selles B."/>
            <person name="Shapiro H."/>
            <person name="Tanguay P."/>
            <person name="Tuskan G.A."/>
            <person name="Henrissat B."/>
            <person name="Van de Peer Y."/>
            <person name="Rouze P."/>
            <person name="Ellis J.G."/>
            <person name="Dodds P.N."/>
            <person name="Schein J.E."/>
            <person name="Zhong S."/>
            <person name="Hamelin R.C."/>
            <person name="Grigoriev I.V."/>
            <person name="Szabo L.J."/>
            <person name="Martin F."/>
        </authorList>
    </citation>
    <scope>NUCLEOTIDE SEQUENCE [LARGE SCALE GENOMIC DNA]</scope>
    <source>
        <strain evidence="3">98AG31 / pathotype 3-4-7</strain>
    </source>
</reference>
<dbReference type="AlphaFoldDB" id="F4R5L0"/>
<feature type="compositionally biased region" description="Low complexity" evidence="1">
    <location>
        <begin position="139"/>
        <end position="160"/>
    </location>
</feature>